<feature type="compositionally biased region" description="Polar residues" evidence="5">
    <location>
        <begin position="664"/>
        <end position="690"/>
    </location>
</feature>
<reference evidence="7 8" key="1">
    <citation type="submission" date="2020-01" db="EMBL/GenBank/DDBJ databases">
        <authorList>
            <person name="Gupta K D."/>
        </authorList>
    </citation>
    <scope>NUCLEOTIDE SEQUENCE [LARGE SCALE GENOMIC DNA]</scope>
</reference>
<evidence type="ECO:0000256" key="1">
    <source>
        <dbReference type="ARBA" id="ARBA00004167"/>
    </source>
</evidence>
<comment type="caution">
    <text evidence="7">The sequence shown here is derived from an EMBL/GenBank/DDBJ whole genome shotgun (WGS) entry which is preliminary data.</text>
</comment>
<keyword evidence="3 6" id="KW-1133">Transmembrane helix</keyword>
<evidence type="ECO:0000256" key="4">
    <source>
        <dbReference type="ARBA" id="ARBA00023136"/>
    </source>
</evidence>
<dbReference type="Proteomes" id="UP000467700">
    <property type="component" value="Unassembled WGS sequence"/>
</dbReference>
<proteinExistence type="predicted"/>
<dbReference type="InterPro" id="IPR051694">
    <property type="entry name" value="Immunoregulatory_rcpt-like"/>
</dbReference>
<dbReference type="OrthoDB" id="3061923at2759"/>
<feature type="transmembrane region" description="Helical" evidence="6">
    <location>
        <begin position="249"/>
        <end position="272"/>
    </location>
</feature>
<accession>A0A8S0W9J1</accession>
<dbReference type="GO" id="GO:0016020">
    <property type="term" value="C:membrane"/>
    <property type="evidence" value="ECO:0007669"/>
    <property type="project" value="UniProtKB-SubCell"/>
</dbReference>
<keyword evidence="4 6" id="KW-0472">Membrane</keyword>
<feature type="region of interest" description="Disordered" evidence="5">
    <location>
        <begin position="1"/>
        <end position="44"/>
    </location>
</feature>
<feature type="region of interest" description="Disordered" evidence="5">
    <location>
        <begin position="658"/>
        <end position="764"/>
    </location>
</feature>
<keyword evidence="8" id="KW-1185">Reference proteome</keyword>
<evidence type="ECO:0000313" key="7">
    <source>
        <dbReference type="EMBL" id="CAA7262316.1"/>
    </source>
</evidence>
<dbReference type="GO" id="GO:0071944">
    <property type="term" value="C:cell periphery"/>
    <property type="evidence" value="ECO:0007669"/>
    <property type="project" value="UniProtKB-ARBA"/>
</dbReference>
<feature type="compositionally biased region" description="Basic residues" evidence="5">
    <location>
        <begin position="755"/>
        <end position="764"/>
    </location>
</feature>
<sequence length="764" mass="81206">MDAGTPATPQQPTSGENDAQVILGANGQIKLSGGGDADPQDPVPQIGDGLTFPTDVPITTVPPAPTTSIEGLSSEDVPLLETPLDSGLPTSFFLAPTSAIDNFPSFLSIPTPSAVDSNSISSDQVSMAPSTAVSVFSATSLATLTSIAPERSSSVQNRASSSISAFSPSATPRSSSMLQSSSIAILSSSSQAASVSSSIASSKTISLSSISSFSASSLSTSHSPAVTTTVYAPALTHTASNLNVHSPPFYIGVILGALAGAACFIALIAWCLRRHAQARRRRAADMVVPWARSRDMEEGGGYGGGELDAAIGAMNLGSREDLAHVQAWSPRGDRDVGEPRRVLGDGGLSRYSLQDHLIPTHGLCLEDSLRSLSPADDVEAAPPLHPKKTLRQLPSHLVDEDLLARARRENVRHFGRDVNQDDEADGEYNPYLDPRGPHDKPRYLGLHGNGLDVPWNQKSAEPPPRSMAERLRNLGKPPAESPWNDFPPLPTPGRDASGEKEEFEPWAASFRTSLVNAFNAVAANISSTASVPKLSETDVLTAPPRRQSRKSIRSSVSNSKAPSSRPSLYSAPSKAWTLEEKEDGTGVVHILGIPELEKYGSTQRRPSMKHPTLSFGDGESISSYYQEIPDSNCHSQAQVPLVASSRPRPVLVRPTSWLGRRRSSQPSNYGFPSRRSSVYSKPSLSRTSRVPSVRQAPRLTFTRTRSLDTDEGGLDSIVIQPDTISRLSSSDSSTGDGGTEDGRSGIHAAAAKALQTRKRRVVNV</sequence>
<feature type="region of interest" description="Disordered" evidence="5">
    <location>
        <begin position="413"/>
        <end position="503"/>
    </location>
</feature>
<evidence type="ECO:0000256" key="2">
    <source>
        <dbReference type="ARBA" id="ARBA00022692"/>
    </source>
</evidence>
<protein>
    <submittedName>
        <fullName evidence="7">Uncharacterized protein</fullName>
    </submittedName>
</protein>
<dbReference type="PANTHER" id="PTHR15549">
    <property type="entry name" value="PAIRED IMMUNOGLOBULIN-LIKE TYPE 2 RECEPTOR"/>
    <property type="match status" value="1"/>
</dbReference>
<evidence type="ECO:0000313" key="8">
    <source>
        <dbReference type="Proteomes" id="UP000467700"/>
    </source>
</evidence>
<gene>
    <name evidence="7" type="ORF">AAE3_LOCUS4575</name>
</gene>
<feature type="compositionally biased region" description="Polar residues" evidence="5">
    <location>
        <begin position="7"/>
        <end position="17"/>
    </location>
</feature>
<evidence type="ECO:0000256" key="3">
    <source>
        <dbReference type="ARBA" id="ARBA00022989"/>
    </source>
</evidence>
<feature type="compositionally biased region" description="Low complexity" evidence="5">
    <location>
        <begin position="725"/>
        <end position="734"/>
    </location>
</feature>
<dbReference type="PANTHER" id="PTHR15549:SF30">
    <property type="entry name" value="MID2 DOMAIN-CONTAINING PROTEIN"/>
    <property type="match status" value="1"/>
</dbReference>
<evidence type="ECO:0000256" key="5">
    <source>
        <dbReference type="SAM" id="MobiDB-lite"/>
    </source>
</evidence>
<dbReference type="AlphaFoldDB" id="A0A8S0W9J1"/>
<dbReference type="EMBL" id="CACVBS010000035">
    <property type="protein sequence ID" value="CAA7262316.1"/>
    <property type="molecule type" value="Genomic_DNA"/>
</dbReference>
<keyword evidence="2 6" id="KW-0812">Transmembrane</keyword>
<evidence type="ECO:0000256" key="6">
    <source>
        <dbReference type="SAM" id="Phobius"/>
    </source>
</evidence>
<comment type="subcellular location">
    <subcellularLocation>
        <location evidence="1">Membrane</location>
        <topology evidence="1">Single-pass membrane protein</topology>
    </subcellularLocation>
</comment>
<feature type="region of interest" description="Disordered" evidence="5">
    <location>
        <begin position="530"/>
        <end position="572"/>
    </location>
</feature>
<name>A0A8S0W9J1_CYCAE</name>
<organism evidence="7 8">
    <name type="scientific">Cyclocybe aegerita</name>
    <name type="common">Black poplar mushroom</name>
    <name type="synonym">Agrocybe aegerita</name>
    <dbReference type="NCBI Taxonomy" id="1973307"/>
    <lineage>
        <taxon>Eukaryota</taxon>
        <taxon>Fungi</taxon>
        <taxon>Dikarya</taxon>
        <taxon>Basidiomycota</taxon>
        <taxon>Agaricomycotina</taxon>
        <taxon>Agaricomycetes</taxon>
        <taxon>Agaricomycetidae</taxon>
        <taxon>Agaricales</taxon>
        <taxon>Agaricineae</taxon>
        <taxon>Bolbitiaceae</taxon>
        <taxon>Cyclocybe</taxon>
    </lineage>
</organism>